<keyword evidence="2" id="KW-0460">Magnesium</keyword>
<dbReference type="Pfam" id="PF01255">
    <property type="entry name" value="Prenyltransf"/>
    <property type="match status" value="1"/>
</dbReference>
<dbReference type="RefSeq" id="WP_045928213.1">
    <property type="nucleotide sequence ID" value="NZ_JBHSZS010000010.1"/>
</dbReference>
<dbReference type="Proteomes" id="UP000033533">
    <property type="component" value="Unassembled WGS sequence"/>
</dbReference>
<dbReference type="Gene3D" id="3.40.1180.10">
    <property type="entry name" value="Decaprenyl diphosphate synthase-like"/>
    <property type="match status" value="1"/>
</dbReference>
<dbReference type="InterPro" id="IPR018520">
    <property type="entry name" value="UPP_synth-like_CS"/>
</dbReference>
<dbReference type="GO" id="GO:0030145">
    <property type="term" value="F:manganese ion binding"/>
    <property type="evidence" value="ECO:0007669"/>
    <property type="project" value="TreeGrafter"/>
</dbReference>
<dbReference type="HAMAP" id="MF_01139">
    <property type="entry name" value="ISPT"/>
    <property type="match status" value="1"/>
</dbReference>
<dbReference type="PROSITE" id="PS01066">
    <property type="entry name" value="UPP_SYNTHASE"/>
    <property type="match status" value="1"/>
</dbReference>
<feature type="binding site" evidence="2">
    <location>
        <begin position="193"/>
        <end position="195"/>
    </location>
    <ligand>
        <name>substrate</name>
    </ligand>
</feature>
<feature type="binding site" evidence="2">
    <location>
        <position position="16"/>
    </location>
    <ligand>
        <name>Mg(2+)</name>
        <dbReference type="ChEBI" id="CHEBI:18420"/>
    </ligand>
</feature>
<dbReference type="EC" id="2.5.1.-" evidence="2"/>
<comment type="function">
    <text evidence="2">Catalyzes the condensation of isopentenyl diphosphate (IPP) with allylic pyrophosphates generating different type of terpenoids.</text>
</comment>
<evidence type="ECO:0000313" key="4">
    <source>
        <dbReference type="Proteomes" id="UP000033533"/>
    </source>
</evidence>
<evidence type="ECO:0000313" key="3">
    <source>
        <dbReference type="EMBL" id="KJY55061.1"/>
    </source>
</evidence>
<dbReference type="HOGENOM" id="CLU_038505_1_1_9"/>
<feature type="binding site" evidence="2">
    <location>
        <position position="21"/>
    </location>
    <ligand>
        <name>substrate</name>
    </ligand>
</feature>
<dbReference type="NCBIfam" id="NF011405">
    <property type="entry name" value="PRK14830.1"/>
    <property type="match status" value="1"/>
</dbReference>
<feature type="binding site" evidence="2">
    <location>
        <begin position="17"/>
        <end position="20"/>
    </location>
    <ligand>
        <name>substrate</name>
    </ligand>
</feature>
<dbReference type="InterPro" id="IPR036424">
    <property type="entry name" value="UPP_synth-like_sf"/>
</dbReference>
<dbReference type="SUPFAM" id="SSF64005">
    <property type="entry name" value="Undecaprenyl diphosphate synthase"/>
    <property type="match status" value="1"/>
</dbReference>
<dbReference type="GO" id="GO:0008834">
    <property type="term" value="F:ditrans,polycis-undecaprenyl-diphosphate synthase [(2E,6E)-farnesyl-diphosphate specific] activity"/>
    <property type="evidence" value="ECO:0007669"/>
    <property type="project" value="TreeGrafter"/>
</dbReference>
<feature type="binding site" evidence="2">
    <location>
        <position position="33"/>
    </location>
    <ligand>
        <name>substrate</name>
    </ligand>
</feature>
<gene>
    <name evidence="3" type="primary">uppS</name>
    <name evidence="3" type="ORF">JF76_11450</name>
</gene>
<keyword evidence="2" id="KW-0479">Metal-binding</keyword>
<dbReference type="STRING" id="1218493.JF76_11450"/>
<comment type="subunit">
    <text evidence="2">Homodimer.</text>
</comment>
<name>A0A0F4LBZ4_9LACO</name>
<organism evidence="3 4">
    <name type="scientific">Lactobacillus kullabergensis</name>
    <dbReference type="NCBI Taxonomy" id="1218493"/>
    <lineage>
        <taxon>Bacteria</taxon>
        <taxon>Bacillati</taxon>
        <taxon>Bacillota</taxon>
        <taxon>Bacilli</taxon>
        <taxon>Lactobacillales</taxon>
        <taxon>Lactobacillaceae</taxon>
        <taxon>Lactobacillus</taxon>
    </lineage>
</organism>
<dbReference type="InterPro" id="IPR001441">
    <property type="entry name" value="UPP_synth-like"/>
</dbReference>
<dbReference type="CDD" id="cd00475">
    <property type="entry name" value="Cis_IPPS"/>
    <property type="match status" value="1"/>
</dbReference>
<dbReference type="NCBIfam" id="TIGR00055">
    <property type="entry name" value="uppS"/>
    <property type="match status" value="1"/>
</dbReference>
<dbReference type="GO" id="GO:0005829">
    <property type="term" value="C:cytosol"/>
    <property type="evidence" value="ECO:0007669"/>
    <property type="project" value="TreeGrafter"/>
</dbReference>
<feature type="binding site" evidence="2">
    <location>
        <position position="206"/>
    </location>
    <ligand>
        <name>Mg(2+)</name>
        <dbReference type="ChEBI" id="CHEBI:18420"/>
    </ligand>
</feature>
<feature type="active site" evidence="2">
    <location>
        <position position="16"/>
    </location>
</feature>
<dbReference type="GO" id="GO:0016094">
    <property type="term" value="P:polyprenol biosynthetic process"/>
    <property type="evidence" value="ECO:0007669"/>
    <property type="project" value="TreeGrafter"/>
</dbReference>
<feature type="binding site" evidence="2">
    <location>
        <position position="67"/>
    </location>
    <ligand>
        <name>substrate</name>
    </ligand>
</feature>
<dbReference type="AlphaFoldDB" id="A0A0F4LBZ4"/>
<dbReference type="EMBL" id="JXBY01000020">
    <property type="protein sequence ID" value="KJY55061.1"/>
    <property type="molecule type" value="Genomic_DNA"/>
</dbReference>
<dbReference type="PATRIC" id="fig|1218493.3.peg.1203"/>
<keyword evidence="1 2" id="KW-0808">Transferase</keyword>
<feature type="active site" description="Proton acceptor" evidence="2">
    <location>
        <position position="64"/>
    </location>
</feature>
<feature type="binding site" evidence="2">
    <location>
        <position position="187"/>
    </location>
    <ligand>
        <name>substrate</name>
    </ligand>
</feature>
<feature type="binding site" evidence="2">
    <location>
        <position position="29"/>
    </location>
    <ligand>
        <name>substrate</name>
    </ligand>
</feature>
<dbReference type="GO" id="GO:0000287">
    <property type="term" value="F:magnesium ion binding"/>
    <property type="evidence" value="ECO:0007669"/>
    <property type="project" value="UniProtKB-UniRule"/>
</dbReference>
<dbReference type="FunFam" id="3.40.1180.10:FF:000001">
    <property type="entry name" value="(2E,6E)-farnesyl-diphosphate-specific ditrans,polycis-undecaprenyl-diphosphate synthase"/>
    <property type="match status" value="1"/>
</dbReference>
<accession>A0A0F4LBZ4</accession>
<feature type="binding site" evidence="2">
    <location>
        <begin position="61"/>
        <end position="63"/>
    </location>
    <ligand>
        <name>substrate</name>
    </ligand>
</feature>
<protein>
    <recommendedName>
        <fullName evidence="2">Isoprenyl transferase</fullName>
        <ecNumber evidence="2">2.5.1.-</ecNumber>
    </recommendedName>
</protein>
<comment type="cofactor">
    <cofactor evidence="2">
        <name>Mg(2+)</name>
        <dbReference type="ChEBI" id="CHEBI:18420"/>
    </cofactor>
    <text evidence="2">Binds 2 magnesium ions per subunit.</text>
</comment>
<evidence type="ECO:0000256" key="2">
    <source>
        <dbReference type="HAMAP-Rule" id="MF_01139"/>
    </source>
</evidence>
<dbReference type="PANTHER" id="PTHR10291">
    <property type="entry name" value="DEHYDRODOLICHYL DIPHOSPHATE SYNTHASE FAMILY MEMBER"/>
    <property type="match status" value="1"/>
</dbReference>
<proteinExistence type="inferred from homology"/>
<dbReference type="PANTHER" id="PTHR10291:SF0">
    <property type="entry name" value="DEHYDRODOLICHYL DIPHOSPHATE SYNTHASE 2"/>
    <property type="match status" value="1"/>
</dbReference>
<sequence>MADKKNQLNHLAIIMDGNGRWATKQGKPRIAGHYEGMNNVERITLAANQLGIKVLSLYAFSTENWGRPKEEVAYLMNLPVRFFDKFMPTLMKENVKVNIMGYLNELPSKTYDVVQRAMAETANNSGLILNFAFNYGSRREITTAVKEIATLVETGSITSDEISEKMISQRLMTASFGKYSDPDLLIRTSGEQRISNFMLWQLAYSELAFSKKNWPDFTREDLEKFVIDFQNRHRRFGKVDESDS</sequence>
<feature type="binding site" evidence="2">
    <location>
        <position position="65"/>
    </location>
    <ligand>
        <name>substrate</name>
    </ligand>
</feature>
<comment type="similarity">
    <text evidence="2">Belongs to the UPP synthase family.</text>
</comment>
<comment type="caution">
    <text evidence="3">The sequence shown here is derived from an EMBL/GenBank/DDBJ whole genome shotgun (WGS) entry which is preliminary data.</text>
</comment>
<dbReference type="OrthoDB" id="4191603at2"/>
<evidence type="ECO:0000256" key="1">
    <source>
        <dbReference type="ARBA" id="ARBA00022679"/>
    </source>
</evidence>
<reference evidence="3 4" key="1">
    <citation type="submission" date="2014-12" db="EMBL/GenBank/DDBJ databases">
        <title>Comparative genomics of the lactic acid bacteria isolated from the honey bee gut.</title>
        <authorList>
            <person name="Ellegaard K.M."/>
            <person name="Tamarit D."/>
            <person name="Javelind E."/>
            <person name="Olofsson T."/>
            <person name="Andersson S.G."/>
            <person name="Vasquez A."/>
        </authorList>
    </citation>
    <scope>NUCLEOTIDE SEQUENCE [LARGE SCALE GENOMIC DNA]</scope>
    <source>
        <strain evidence="3 4">Biut2</strain>
    </source>
</reference>